<protein>
    <submittedName>
        <fullName evidence="3">Sigma-E factor negative regulatory protein RseA</fullName>
    </submittedName>
</protein>
<dbReference type="OrthoDB" id="8561243at2"/>
<dbReference type="PANTHER" id="PTHR38104:SF1">
    <property type="entry name" value="ANTI-SIGMA-E FACTOR RSEA"/>
    <property type="match status" value="1"/>
</dbReference>
<dbReference type="EMBL" id="FOSP01000004">
    <property type="protein sequence ID" value="SFK33233.1"/>
    <property type="molecule type" value="Genomic_DNA"/>
</dbReference>
<dbReference type="AlphaFoldDB" id="A0A1I3YN73"/>
<evidence type="ECO:0000313" key="4">
    <source>
        <dbReference type="Proteomes" id="UP000199533"/>
    </source>
</evidence>
<dbReference type="PANTHER" id="PTHR38104">
    <property type="match status" value="1"/>
</dbReference>
<dbReference type="Gene3D" id="1.10.10.880">
    <property type="entry name" value="Anti sigma-E protein RseA, N-terminal domain"/>
    <property type="match status" value="1"/>
</dbReference>
<evidence type="ECO:0000256" key="1">
    <source>
        <dbReference type="SAM" id="Phobius"/>
    </source>
</evidence>
<sequence length="190" mass="21657">MKNKVSELMDGELNNQDAKKTIQTLNRKNELQNDWDTYHLIGDILRQSSTTLSTNFTQRVRLQLDSEPTVFSPIKSASGSNKTKVFAFATAASVVAMVSAWLVMHNVYQESQPIMVVDHSKIQTETDQPMTPVLVSHPSRAVSYSHIPVENMNNYLFFHNEFAPGRAVHEQSVYIYPVTDFHDNHKKYGR</sequence>
<dbReference type="InterPro" id="IPR052383">
    <property type="entry name" value="Anti-sigma-E_RseA-like"/>
</dbReference>
<keyword evidence="1" id="KW-0472">Membrane</keyword>
<evidence type="ECO:0000313" key="3">
    <source>
        <dbReference type="EMBL" id="SFK33233.1"/>
    </source>
</evidence>
<feature type="domain" description="Anti sigma-E protein RseA N-terminal" evidence="2">
    <location>
        <begin position="2"/>
        <end position="74"/>
    </location>
</feature>
<dbReference type="InterPro" id="IPR036147">
    <property type="entry name" value="Anti-sigma_E_RseA_N_sf"/>
</dbReference>
<accession>A0A1I3YN73</accession>
<feature type="transmembrane region" description="Helical" evidence="1">
    <location>
        <begin position="85"/>
        <end position="104"/>
    </location>
</feature>
<name>A0A1I3YN73_9PROT</name>
<dbReference type="CDD" id="cd16328">
    <property type="entry name" value="RseA_N"/>
    <property type="match status" value="1"/>
</dbReference>
<reference evidence="4" key="1">
    <citation type="submission" date="2016-10" db="EMBL/GenBank/DDBJ databases">
        <authorList>
            <person name="Varghese N."/>
            <person name="Submissions S."/>
        </authorList>
    </citation>
    <scope>NUCLEOTIDE SEQUENCE [LARGE SCALE GENOMIC DNA]</scope>
    <source>
        <strain evidence="4">Nm69</strain>
    </source>
</reference>
<dbReference type="Proteomes" id="UP000199533">
    <property type="component" value="Unassembled WGS sequence"/>
</dbReference>
<dbReference type="STRING" id="52441.SAMN05216302_100472"/>
<keyword evidence="4" id="KW-1185">Reference proteome</keyword>
<organism evidence="3 4">
    <name type="scientific">Nitrosomonas aestuarii</name>
    <dbReference type="NCBI Taxonomy" id="52441"/>
    <lineage>
        <taxon>Bacteria</taxon>
        <taxon>Pseudomonadati</taxon>
        <taxon>Pseudomonadota</taxon>
        <taxon>Betaproteobacteria</taxon>
        <taxon>Nitrosomonadales</taxon>
        <taxon>Nitrosomonadaceae</taxon>
        <taxon>Nitrosomonas</taxon>
    </lineage>
</organism>
<keyword evidence="1" id="KW-0812">Transmembrane</keyword>
<dbReference type="InterPro" id="IPR005572">
    <property type="entry name" value="Anti-sigma_E_RseA_N"/>
</dbReference>
<dbReference type="GO" id="GO:0016989">
    <property type="term" value="F:sigma factor antagonist activity"/>
    <property type="evidence" value="ECO:0007669"/>
    <property type="project" value="InterPro"/>
</dbReference>
<dbReference type="Pfam" id="PF03872">
    <property type="entry name" value="RseA_N"/>
    <property type="match status" value="1"/>
</dbReference>
<keyword evidence="1" id="KW-1133">Transmembrane helix</keyword>
<dbReference type="SUPFAM" id="SSF89069">
    <property type="entry name" value="N-terminal, cytoplasmic domain of anti-sigmaE factor RseA"/>
    <property type="match status" value="1"/>
</dbReference>
<dbReference type="RefSeq" id="WP_090697284.1">
    <property type="nucleotide sequence ID" value="NZ_FOSP01000004.1"/>
</dbReference>
<gene>
    <name evidence="3" type="ORF">SAMN05216302_100472</name>
</gene>
<evidence type="ECO:0000259" key="2">
    <source>
        <dbReference type="Pfam" id="PF03872"/>
    </source>
</evidence>
<proteinExistence type="predicted"/>